<keyword evidence="2" id="KW-1185">Reference proteome</keyword>
<dbReference type="AlphaFoldDB" id="A0A316EE90"/>
<gene>
    <name evidence="1" type="ORF">BC793_15713</name>
</gene>
<comment type="caution">
    <text evidence="1">The sequence shown here is derived from an EMBL/GenBank/DDBJ whole genome shotgun (WGS) entry which is preliminary data.</text>
</comment>
<name>A0A316EE90_9ACTN</name>
<accession>A0A316EE90</accession>
<evidence type="ECO:0000313" key="1">
    <source>
        <dbReference type="EMBL" id="PWK26974.1"/>
    </source>
</evidence>
<protein>
    <submittedName>
        <fullName evidence="1">Uncharacterized protein</fullName>
    </submittedName>
</protein>
<evidence type="ECO:0000313" key="2">
    <source>
        <dbReference type="Proteomes" id="UP000245697"/>
    </source>
</evidence>
<sequence>MLDTGADAALLAAAADLAAGGLRVLAIATAVSATVPEPEAPPPLDAAAWSRSVTPLRGTARHATPRQRSNVSAYACF</sequence>
<organism evidence="1 2">
    <name type="scientific">Actinoplanes xinjiangensis</name>
    <dbReference type="NCBI Taxonomy" id="512350"/>
    <lineage>
        <taxon>Bacteria</taxon>
        <taxon>Bacillati</taxon>
        <taxon>Actinomycetota</taxon>
        <taxon>Actinomycetes</taxon>
        <taxon>Micromonosporales</taxon>
        <taxon>Micromonosporaceae</taxon>
        <taxon>Actinoplanes</taxon>
    </lineage>
</organism>
<dbReference type="RefSeq" id="WP_109603303.1">
    <property type="nucleotide sequence ID" value="NZ_BONA01000121.1"/>
</dbReference>
<dbReference type="EMBL" id="QGGR01000057">
    <property type="protein sequence ID" value="PWK26974.1"/>
    <property type="molecule type" value="Genomic_DNA"/>
</dbReference>
<proteinExistence type="predicted"/>
<dbReference type="Proteomes" id="UP000245697">
    <property type="component" value="Unassembled WGS sequence"/>
</dbReference>
<reference evidence="1 2" key="1">
    <citation type="submission" date="2018-05" db="EMBL/GenBank/DDBJ databases">
        <title>Genomic Encyclopedia of Archaeal and Bacterial Type Strains, Phase II (KMG-II): from individual species to whole genera.</title>
        <authorList>
            <person name="Goeker M."/>
        </authorList>
    </citation>
    <scope>NUCLEOTIDE SEQUENCE [LARGE SCALE GENOMIC DNA]</scope>
    <source>
        <strain evidence="1 2">DSM 45184</strain>
    </source>
</reference>